<reference evidence="1 2" key="1">
    <citation type="submission" date="2013-08" db="EMBL/GenBank/DDBJ databases">
        <authorList>
            <person name="Durkin A.S."/>
            <person name="Haft D.R."/>
            <person name="McCorrison J."/>
            <person name="Torralba M."/>
            <person name="Gillis M."/>
            <person name="Haft D.H."/>
            <person name="Methe B."/>
            <person name="Sutton G."/>
            <person name="Nelson K.E."/>
        </authorList>
    </citation>
    <scope>NUCLEOTIDE SEQUENCE [LARGE SCALE GENOMIC DNA]</scope>
    <source>
        <strain evidence="1 2">ATCC 35536</strain>
    </source>
</reference>
<evidence type="ECO:0000313" key="1">
    <source>
        <dbReference type="EMBL" id="ERJ98181.1"/>
    </source>
</evidence>
<dbReference type="Proteomes" id="UP000016646">
    <property type="component" value="Unassembled WGS sequence"/>
</dbReference>
<proteinExistence type="predicted"/>
<gene>
    <name evidence="1" type="ORF">HMPREF0860_1770</name>
</gene>
<organism evidence="1 2">
    <name type="scientific">Treponema socranskii subsp. socranskii VPI DR56BR1116 = ATCC 35536</name>
    <dbReference type="NCBI Taxonomy" id="1125725"/>
    <lineage>
        <taxon>Bacteria</taxon>
        <taxon>Pseudomonadati</taxon>
        <taxon>Spirochaetota</taxon>
        <taxon>Spirochaetia</taxon>
        <taxon>Spirochaetales</taxon>
        <taxon>Treponemataceae</taxon>
        <taxon>Treponema</taxon>
    </lineage>
</organism>
<dbReference type="RefSeq" id="WP_021495803.1">
    <property type="nucleotide sequence ID" value="NZ_AVQI01000082.1"/>
</dbReference>
<accession>A0ABN0P235</accession>
<dbReference type="EMBL" id="AVQI01000082">
    <property type="protein sequence ID" value="ERJ98181.1"/>
    <property type="molecule type" value="Genomic_DNA"/>
</dbReference>
<keyword evidence="2" id="KW-1185">Reference proteome</keyword>
<evidence type="ECO:0000313" key="2">
    <source>
        <dbReference type="Proteomes" id="UP000016646"/>
    </source>
</evidence>
<name>A0ABN0P235_TRESO</name>
<protein>
    <submittedName>
        <fullName evidence="1">Uncharacterized protein</fullName>
    </submittedName>
</protein>
<sequence length="262" mass="31671">MKRKTFCTIYFLLFFVFQIYAEKTINYCEFTEIENINDVIVTKRKLNGNQQDIAIRLNEKQQKEFLDRIKILKQQKYIKVLLEYEVSIFYDNNKTNIFFINGRVIKKQDGTTYIIDNNITLFLDSLFTKDDVSNNYKEKIIETQNRRIHVYQVNYSRKDLVHINGVTSNANPTGVYDLTWKIGRELIDAQYSFFKKKYLKNYIEREKLKEIADLYINEIYKPDNSLIYSYYELHPLDQKKEKWIIYFIYVLKEHRGKKKVLG</sequence>
<comment type="caution">
    <text evidence="1">The sequence shown here is derived from an EMBL/GenBank/DDBJ whole genome shotgun (WGS) entry which is preliminary data.</text>
</comment>